<dbReference type="EMBL" id="JBCGDP010000003">
    <property type="protein sequence ID" value="MEM0575561.1"/>
    <property type="molecule type" value="Genomic_DNA"/>
</dbReference>
<evidence type="ECO:0000313" key="1">
    <source>
        <dbReference type="EMBL" id="MEM0575561.1"/>
    </source>
</evidence>
<accession>A0ABU9NJS0</accession>
<keyword evidence="2" id="KW-1185">Reference proteome</keyword>
<proteinExistence type="predicted"/>
<reference evidence="1 2" key="1">
    <citation type="submission" date="2024-03" db="EMBL/GenBank/DDBJ databases">
        <title>Two novel species of the genus Flavobacterium exhibiting potentially degradation of complex polysaccharides.</title>
        <authorList>
            <person name="Lian X."/>
        </authorList>
    </citation>
    <scope>NUCLEOTIDE SEQUENCE [LARGE SCALE GENOMIC DNA]</scope>
    <source>
        <strain evidence="1 2">N6</strain>
    </source>
</reference>
<dbReference type="RefSeq" id="WP_342690655.1">
    <property type="nucleotide sequence ID" value="NZ_JBCGDP010000003.1"/>
</dbReference>
<sequence length="186" mass="21554">MGLFNQFFGKKSNDSNQKMLKVSINDLNISISETHEKFIPLKDEIVAFLVDKLQDINFLEREIFERSQKLKNPKDPNQVQPGETELWDEYAARYKELLTPIALNPSAGGSYSFGNPAKYDYLSNPDTEIFFIMKSSNRAVVETRYKYGIGVVQKHQFVLKKETENWKIASKKYGFSDETTWYKGDI</sequence>
<gene>
    <name evidence="1" type="ORF">WFZ86_03550</name>
</gene>
<evidence type="ECO:0000313" key="2">
    <source>
        <dbReference type="Proteomes" id="UP001468798"/>
    </source>
</evidence>
<name>A0ABU9NJS0_9FLAO</name>
<dbReference type="Proteomes" id="UP001468798">
    <property type="component" value="Unassembled WGS sequence"/>
</dbReference>
<organism evidence="1 2">
    <name type="scientific">Flavobacterium polysaccharolyticum</name>
    <dbReference type="NCBI Taxonomy" id="3133148"/>
    <lineage>
        <taxon>Bacteria</taxon>
        <taxon>Pseudomonadati</taxon>
        <taxon>Bacteroidota</taxon>
        <taxon>Flavobacteriia</taxon>
        <taxon>Flavobacteriales</taxon>
        <taxon>Flavobacteriaceae</taxon>
        <taxon>Flavobacterium</taxon>
    </lineage>
</organism>
<evidence type="ECO:0008006" key="3">
    <source>
        <dbReference type="Google" id="ProtNLM"/>
    </source>
</evidence>
<protein>
    <recommendedName>
        <fullName evidence="3">NTF2 fold immunity protein</fullName>
    </recommendedName>
</protein>
<comment type="caution">
    <text evidence="1">The sequence shown here is derived from an EMBL/GenBank/DDBJ whole genome shotgun (WGS) entry which is preliminary data.</text>
</comment>